<accession>A0A1I6JLH3</accession>
<dbReference type="AlphaFoldDB" id="A0A1I6JLH3"/>
<organism evidence="3 4">
    <name type="scientific">Sphingomonas jatrophae</name>
    <dbReference type="NCBI Taxonomy" id="1166337"/>
    <lineage>
        <taxon>Bacteria</taxon>
        <taxon>Pseudomonadati</taxon>
        <taxon>Pseudomonadota</taxon>
        <taxon>Alphaproteobacteria</taxon>
        <taxon>Sphingomonadales</taxon>
        <taxon>Sphingomonadaceae</taxon>
        <taxon>Sphingomonas</taxon>
    </lineage>
</organism>
<proteinExistence type="predicted"/>
<dbReference type="PANTHER" id="PTHR35862">
    <property type="entry name" value="FELS-2 PROPHAGE PROTEIN"/>
    <property type="match status" value="1"/>
</dbReference>
<dbReference type="PANTHER" id="PTHR35862:SF1">
    <property type="entry name" value="FELS-2 PROPHAGE PROTEIN"/>
    <property type="match status" value="1"/>
</dbReference>
<feature type="domain" description="Baseplate J-like C-terminal" evidence="2">
    <location>
        <begin position="212"/>
        <end position="292"/>
    </location>
</feature>
<dbReference type="InterPro" id="IPR058531">
    <property type="entry name" value="Baseplate_J_M"/>
</dbReference>
<evidence type="ECO:0000313" key="3">
    <source>
        <dbReference type="EMBL" id="SFR79789.1"/>
    </source>
</evidence>
<feature type="domain" description="Baseplate J-like central" evidence="1">
    <location>
        <begin position="134"/>
        <end position="205"/>
    </location>
</feature>
<dbReference type="Pfam" id="PF26078">
    <property type="entry name" value="Baseplate_J_M"/>
    <property type="match status" value="1"/>
</dbReference>
<dbReference type="InterPro" id="IPR052726">
    <property type="entry name" value="Phage_Baseplate_Hub"/>
</dbReference>
<evidence type="ECO:0000259" key="2">
    <source>
        <dbReference type="Pfam" id="PF26079"/>
    </source>
</evidence>
<sequence>MSAASTFIAVDLSRLPAPTIVEQLSFEQILTAMRQQLHELLPEFDAFLESDPAIKILEVVAYRELLIRADCNDAGRGNMLAFATGANLDNLGALFGVSRLLIAEGDAQQGIDPTYESDTALRRRITLAPEGYSVAGPEGAYLFHALSADPDVLDATATSPAPGEVLVTVLSRTGSGAADAELVAAVDAYLSADTRRPLTDAVTVQSAEIVTYSVDAAITVFDGPDAAIVLAEAQAQLEDYCARSHRLGYDVTRSGIFAALHVEGVQNVALTAPAADIVVSGEQAAWRTALTLTIVGTGE</sequence>
<protein>
    <submittedName>
        <fullName evidence="3">Phage-related baseplate assembly protein</fullName>
    </submittedName>
</protein>
<dbReference type="Proteomes" id="UP000198824">
    <property type="component" value="Unassembled WGS sequence"/>
</dbReference>
<evidence type="ECO:0000313" key="4">
    <source>
        <dbReference type="Proteomes" id="UP000198824"/>
    </source>
</evidence>
<reference evidence="3 4" key="1">
    <citation type="submission" date="2016-10" db="EMBL/GenBank/DDBJ databases">
        <authorList>
            <person name="de Groot N.N."/>
        </authorList>
    </citation>
    <scope>NUCLEOTIDE SEQUENCE [LARGE SCALE GENOMIC DNA]</scope>
    <source>
        <strain evidence="3 4">S5-249</strain>
    </source>
</reference>
<dbReference type="InterPro" id="IPR058530">
    <property type="entry name" value="Baseplate_J-like_C"/>
</dbReference>
<dbReference type="Pfam" id="PF26079">
    <property type="entry name" value="Baseplate_J_C"/>
    <property type="match status" value="1"/>
</dbReference>
<dbReference type="PIRSF" id="PIRSF020481">
    <property type="entry name" value="BAP"/>
    <property type="match status" value="1"/>
</dbReference>
<dbReference type="InterPro" id="IPR014507">
    <property type="entry name" value="Baseplate_assembly_J_pred"/>
</dbReference>
<dbReference type="EMBL" id="FOZG01000001">
    <property type="protein sequence ID" value="SFR79789.1"/>
    <property type="molecule type" value="Genomic_DNA"/>
</dbReference>
<dbReference type="RefSeq" id="WP_093310090.1">
    <property type="nucleotide sequence ID" value="NZ_FOZG01000001.1"/>
</dbReference>
<evidence type="ECO:0000259" key="1">
    <source>
        <dbReference type="Pfam" id="PF26078"/>
    </source>
</evidence>
<dbReference type="STRING" id="1166337.SAMN05192580_0460"/>
<name>A0A1I6JLH3_9SPHN</name>
<keyword evidence="4" id="KW-1185">Reference proteome</keyword>
<dbReference type="OrthoDB" id="9793802at2"/>
<gene>
    <name evidence="3" type="ORF">SAMN05192580_0460</name>
</gene>